<dbReference type="AlphaFoldDB" id="A0A1W2CII0"/>
<feature type="transmembrane region" description="Helical" evidence="1">
    <location>
        <begin position="12"/>
        <end position="38"/>
    </location>
</feature>
<dbReference type="EMBL" id="FWXW01000010">
    <property type="protein sequence ID" value="SMC84438.1"/>
    <property type="molecule type" value="Genomic_DNA"/>
</dbReference>
<protein>
    <submittedName>
        <fullName evidence="2">Putative membrane protein, TIGR04086 family</fullName>
    </submittedName>
</protein>
<dbReference type="Proteomes" id="UP000192790">
    <property type="component" value="Unassembled WGS sequence"/>
</dbReference>
<reference evidence="2 3" key="1">
    <citation type="submission" date="2017-04" db="EMBL/GenBank/DDBJ databases">
        <authorList>
            <person name="Afonso C.L."/>
            <person name="Miller P.J."/>
            <person name="Scott M.A."/>
            <person name="Spackman E."/>
            <person name="Goraichik I."/>
            <person name="Dimitrov K.M."/>
            <person name="Suarez D.L."/>
            <person name="Swayne D.E."/>
        </authorList>
    </citation>
    <scope>NUCLEOTIDE SEQUENCE [LARGE SCALE GENOMIC DNA]</scope>
    <source>
        <strain evidence="2 3">DSM 12816</strain>
    </source>
</reference>
<keyword evidence="3" id="KW-1185">Reference proteome</keyword>
<dbReference type="InterPro" id="IPR023804">
    <property type="entry name" value="DUF3792_TM"/>
</dbReference>
<sequence length="140" mass="14550">MRKSEEEQGTKIVHSMLGILLGGVVGFLVCVALLAVFSLLIARGLLDEDLMYRMAVAGCFVGALAGGTVSVRRAKGKRLFMGMAAGAAMFLLMLILGAFLYSGFNPSDGGLGLLIASLAGGAAAGILGSRSRKKRRKSLK</sequence>
<organism evidence="2 3">
    <name type="scientific">Papillibacter cinnamivorans DSM 12816</name>
    <dbReference type="NCBI Taxonomy" id="1122930"/>
    <lineage>
        <taxon>Bacteria</taxon>
        <taxon>Bacillati</taxon>
        <taxon>Bacillota</taxon>
        <taxon>Clostridia</taxon>
        <taxon>Eubacteriales</taxon>
        <taxon>Oscillospiraceae</taxon>
        <taxon>Papillibacter</taxon>
    </lineage>
</organism>
<feature type="transmembrane region" description="Helical" evidence="1">
    <location>
        <begin position="83"/>
        <end position="104"/>
    </location>
</feature>
<keyword evidence="1" id="KW-0812">Transmembrane</keyword>
<accession>A0A1W2CII0</accession>
<feature type="transmembrane region" description="Helical" evidence="1">
    <location>
        <begin position="50"/>
        <end position="71"/>
    </location>
</feature>
<feature type="transmembrane region" description="Helical" evidence="1">
    <location>
        <begin position="110"/>
        <end position="128"/>
    </location>
</feature>
<dbReference type="STRING" id="1122930.SAMN02745168_0009"/>
<gene>
    <name evidence="2" type="ORF">SAMN02745168_0009</name>
</gene>
<keyword evidence="1" id="KW-1133">Transmembrane helix</keyword>
<dbReference type="Pfam" id="PF12670">
    <property type="entry name" value="DUF3792"/>
    <property type="match status" value="1"/>
</dbReference>
<keyword evidence="1" id="KW-0472">Membrane</keyword>
<name>A0A1W2CII0_9FIRM</name>
<evidence type="ECO:0000256" key="1">
    <source>
        <dbReference type="SAM" id="Phobius"/>
    </source>
</evidence>
<evidence type="ECO:0000313" key="3">
    <source>
        <dbReference type="Proteomes" id="UP000192790"/>
    </source>
</evidence>
<evidence type="ECO:0000313" key="2">
    <source>
        <dbReference type="EMBL" id="SMC84438.1"/>
    </source>
</evidence>
<proteinExistence type="predicted"/>
<dbReference type="NCBIfam" id="TIGR04086">
    <property type="entry name" value="TIGR04086_membr"/>
    <property type="match status" value="1"/>
</dbReference>
<dbReference type="RefSeq" id="WP_084235439.1">
    <property type="nucleotide sequence ID" value="NZ_FWXW01000010.1"/>
</dbReference>